<dbReference type="EMBL" id="QXHD01000004">
    <property type="protein sequence ID" value="NEZ60091.1"/>
    <property type="molecule type" value="Genomic_DNA"/>
</dbReference>
<proteinExistence type="predicted"/>
<dbReference type="RefSeq" id="WP_163702782.1">
    <property type="nucleotide sequence ID" value="NZ_QXHD01000004.1"/>
</dbReference>
<feature type="domain" description="CheW-like" evidence="1">
    <location>
        <begin position="8"/>
        <end position="153"/>
    </location>
</feature>
<evidence type="ECO:0000313" key="3">
    <source>
        <dbReference type="Proteomes" id="UP000481033"/>
    </source>
</evidence>
<gene>
    <name evidence="2" type="ORF">DXZ20_31495</name>
</gene>
<name>A0A6M0RWE6_9CYAN</name>
<dbReference type="InterPro" id="IPR036061">
    <property type="entry name" value="CheW-like_dom_sf"/>
</dbReference>
<protein>
    <submittedName>
        <fullName evidence="2">Chemotaxis protein CheW</fullName>
    </submittedName>
</protein>
<comment type="caution">
    <text evidence="2">The sequence shown here is derived from an EMBL/GenBank/DDBJ whole genome shotgun (WGS) entry which is preliminary data.</text>
</comment>
<sequence length="155" mass="17391">MGKNTSKIIKLVTFEVADYWFALPMKAILKILNCPSSNEGGIIPLGIVQLGPHTIQLLDLHSVFCLDAYATSPRKAQFLVVLRGIQNKLWGIALESPPDLVELPISEFQAVSTDRRLTPKKQWISHIAMLSEQERNHTLLFLDLKAVFQQKLANS</sequence>
<evidence type="ECO:0000313" key="2">
    <source>
        <dbReference type="EMBL" id="NEZ60091.1"/>
    </source>
</evidence>
<keyword evidence="3" id="KW-1185">Reference proteome</keyword>
<dbReference type="Proteomes" id="UP000481033">
    <property type="component" value="Unassembled WGS sequence"/>
</dbReference>
<dbReference type="SUPFAM" id="SSF50341">
    <property type="entry name" value="CheW-like"/>
    <property type="match status" value="1"/>
</dbReference>
<reference evidence="2 3" key="1">
    <citation type="journal article" date="2020" name="Microb. Ecol.">
        <title>Ecogenomics of the Marine Benthic Filamentous Cyanobacterium Adonisia.</title>
        <authorList>
            <person name="Walter J.M."/>
            <person name="Coutinho F.H."/>
            <person name="Leomil L."/>
            <person name="Hargreaves P.I."/>
            <person name="Campeao M.E."/>
            <person name="Vieira V.V."/>
            <person name="Silva B.S."/>
            <person name="Fistarol G.O."/>
            <person name="Salomon P.S."/>
            <person name="Sawabe T."/>
            <person name="Mino S."/>
            <person name="Hosokawa M."/>
            <person name="Miyashita H."/>
            <person name="Maruyama F."/>
            <person name="van Verk M.C."/>
            <person name="Dutilh B.E."/>
            <person name="Thompson C.C."/>
            <person name="Thompson F.L."/>
        </authorList>
    </citation>
    <scope>NUCLEOTIDE SEQUENCE [LARGE SCALE GENOMIC DNA]</scope>
    <source>
        <strain evidence="2 3">CCMR0081</strain>
    </source>
</reference>
<accession>A0A6M0RWE6</accession>
<dbReference type="GO" id="GO:0007165">
    <property type="term" value="P:signal transduction"/>
    <property type="evidence" value="ECO:0007669"/>
    <property type="project" value="InterPro"/>
</dbReference>
<evidence type="ECO:0000259" key="1">
    <source>
        <dbReference type="PROSITE" id="PS50851"/>
    </source>
</evidence>
<organism evidence="2 3">
    <name type="scientific">Adonisia turfae CCMR0081</name>
    <dbReference type="NCBI Taxonomy" id="2292702"/>
    <lineage>
        <taxon>Bacteria</taxon>
        <taxon>Bacillati</taxon>
        <taxon>Cyanobacteriota</taxon>
        <taxon>Adonisia</taxon>
        <taxon>Adonisia turfae</taxon>
    </lineage>
</organism>
<dbReference type="InterPro" id="IPR002545">
    <property type="entry name" value="CheW-lke_dom"/>
</dbReference>
<dbReference type="Pfam" id="PF01584">
    <property type="entry name" value="CheW"/>
    <property type="match status" value="1"/>
</dbReference>
<dbReference type="GO" id="GO:0006935">
    <property type="term" value="P:chemotaxis"/>
    <property type="evidence" value="ECO:0007669"/>
    <property type="project" value="InterPro"/>
</dbReference>
<dbReference type="AlphaFoldDB" id="A0A6M0RWE6"/>
<dbReference type="PROSITE" id="PS50851">
    <property type="entry name" value="CHEW"/>
    <property type="match status" value="1"/>
</dbReference>